<evidence type="ECO:0000313" key="2">
    <source>
        <dbReference type="EMBL" id="MPC80243.1"/>
    </source>
</evidence>
<organism evidence="2 3">
    <name type="scientific">Portunus trituberculatus</name>
    <name type="common">Swimming crab</name>
    <name type="synonym">Neptunus trituberculatus</name>
    <dbReference type="NCBI Taxonomy" id="210409"/>
    <lineage>
        <taxon>Eukaryota</taxon>
        <taxon>Metazoa</taxon>
        <taxon>Ecdysozoa</taxon>
        <taxon>Arthropoda</taxon>
        <taxon>Crustacea</taxon>
        <taxon>Multicrustacea</taxon>
        <taxon>Malacostraca</taxon>
        <taxon>Eumalacostraca</taxon>
        <taxon>Eucarida</taxon>
        <taxon>Decapoda</taxon>
        <taxon>Pleocyemata</taxon>
        <taxon>Brachyura</taxon>
        <taxon>Eubrachyura</taxon>
        <taxon>Portunoidea</taxon>
        <taxon>Portunidae</taxon>
        <taxon>Portuninae</taxon>
        <taxon>Portunus</taxon>
    </lineage>
</organism>
<protein>
    <submittedName>
        <fullName evidence="2">Uncharacterized protein</fullName>
    </submittedName>
</protein>
<reference evidence="2 3" key="1">
    <citation type="submission" date="2019-05" db="EMBL/GenBank/DDBJ databases">
        <title>Another draft genome of Portunus trituberculatus and its Hox gene families provides insights of decapod evolution.</title>
        <authorList>
            <person name="Jeong J.-H."/>
            <person name="Song I."/>
            <person name="Kim S."/>
            <person name="Choi T."/>
            <person name="Kim D."/>
            <person name="Ryu S."/>
            <person name="Kim W."/>
        </authorList>
    </citation>
    <scope>NUCLEOTIDE SEQUENCE [LARGE SCALE GENOMIC DNA]</scope>
    <source>
        <tissue evidence="2">Muscle</tissue>
    </source>
</reference>
<proteinExistence type="predicted"/>
<comment type="caution">
    <text evidence="2">The sequence shown here is derived from an EMBL/GenBank/DDBJ whole genome shotgun (WGS) entry which is preliminary data.</text>
</comment>
<evidence type="ECO:0000313" key="3">
    <source>
        <dbReference type="Proteomes" id="UP000324222"/>
    </source>
</evidence>
<name>A0A5B7ID78_PORTR</name>
<accession>A0A5B7ID78</accession>
<dbReference type="EMBL" id="VSRR010053466">
    <property type="protein sequence ID" value="MPC80243.1"/>
    <property type="molecule type" value="Genomic_DNA"/>
</dbReference>
<feature type="region of interest" description="Disordered" evidence="1">
    <location>
        <begin position="12"/>
        <end position="82"/>
    </location>
</feature>
<dbReference type="AlphaFoldDB" id="A0A5B7ID78"/>
<keyword evidence="3" id="KW-1185">Reference proteome</keyword>
<dbReference type="Proteomes" id="UP000324222">
    <property type="component" value="Unassembled WGS sequence"/>
</dbReference>
<evidence type="ECO:0000256" key="1">
    <source>
        <dbReference type="SAM" id="MobiDB-lite"/>
    </source>
</evidence>
<sequence length="82" mass="8477">MCMAVNIQSVQASQLPAAAPHQANTEGGGSGGGVLSPPAAATGRRSFNQENVEYKKSAVRNMSITSLEGRNPRRPLPPSTTA</sequence>
<gene>
    <name evidence="2" type="ORF">E2C01_074817</name>
</gene>